<accession>A0A8S5N099</accession>
<name>A0A8S5N099_9CAUD</name>
<organism evidence="1">
    <name type="scientific">Siphoviridae sp. ctpbb7</name>
    <dbReference type="NCBI Taxonomy" id="2826465"/>
    <lineage>
        <taxon>Viruses</taxon>
        <taxon>Duplodnaviria</taxon>
        <taxon>Heunggongvirae</taxon>
        <taxon>Uroviricota</taxon>
        <taxon>Caudoviricetes</taxon>
    </lineage>
</organism>
<evidence type="ECO:0000313" key="1">
    <source>
        <dbReference type="EMBL" id="DAD88093.1"/>
    </source>
</evidence>
<protein>
    <submittedName>
        <fullName evidence="1">Type I neck protein</fullName>
    </submittedName>
</protein>
<dbReference type="EMBL" id="BK015035">
    <property type="protein sequence ID" value="DAD88093.1"/>
    <property type="molecule type" value="Genomic_DNA"/>
</dbReference>
<proteinExistence type="predicted"/>
<sequence>MKSEWFKLDGEIVFDDLISQYKDDGIKVINDVLHNEGAEVIQNKIESILPVSGRNWKKKKKAASAAKPFTHVDELLAVTVKTRNAYGYLYFPDDGGNTKRHAGNQQFMMRGAENSEDRIIEICLGKLLGD</sequence>
<reference evidence="1" key="1">
    <citation type="journal article" date="2021" name="Proc. Natl. Acad. Sci. U.S.A.">
        <title>A Catalog of Tens of Thousands of Viruses from Human Metagenomes Reveals Hidden Associations with Chronic Diseases.</title>
        <authorList>
            <person name="Tisza M.J."/>
            <person name="Buck C.B."/>
        </authorList>
    </citation>
    <scope>NUCLEOTIDE SEQUENCE</scope>
    <source>
        <strain evidence="1">Ctpbb7</strain>
    </source>
</reference>